<organism evidence="1 2">
    <name type="scientific">Hexamita inflata</name>
    <dbReference type="NCBI Taxonomy" id="28002"/>
    <lineage>
        <taxon>Eukaryota</taxon>
        <taxon>Metamonada</taxon>
        <taxon>Diplomonadida</taxon>
        <taxon>Hexamitidae</taxon>
        <taxon>Hexamitinae</taxon>
        <taxon>Hexamita</taxon>
    </lineage>
</organism>
<reference evidence="1 2" key="1">
    <citation type="submission" date="2024-07" db="EMBL/GenBank/DDBJ databases">
        <authorList>
            <person name="Akdeniz Z."/>
        </authorList>
    </citation>
    <scope>NUCLEOTIDE SEQUENCE [LARGE SCALE GENOMIC DNA]</scope>
</reference>
<gene>
    <name evidence="1" type="ORF">HINF_LOCUS37603</name>
</gene>
<evidence type="ECO:0000313" key="2">
    <source>
        <dbReference type="Proteomes" id="UP001642409"/>
    </source>
</evidence>
<accession>A0ABP1JI56</accession>
<dbReference type="EMBL" id="CAXDID020000141">
    <property type="protein sequence ID" value="CAL6038921.1"/>
    <property type="molecule type" value="Genomic_DNA"/>
</dbReference>
<sequence length="124" mass="14639">MNSCRFVIKKLFGTIQRLGFYELQNNCIVSFYFEKNRKFEFFYNLNDLQSENSEGKTILTDCKNKMQIIINQIREQDSSILTEISEDKVVCFTANGQAVYENIDMPLTPKSFVQRSNTHMYFDE</sequence>
<comment type="caution">
    <text evidence="1">The sequence shown here is derived from an EMBL/GenBank/DDBJ whole genome shotgun (WGS) entry which is preliminary data.</text>
</comment>
<protein>
    <submittedName>
        <fullName evidence="1">Hypothetical_protein</fullName>
    </submittedName>
</protein>
<name>A0ABP1JI56_9EUKA</name>
<proteinExistence type="predicted"/>
<dbReference type="Proteomes" id="UP001642409">
    <property type="component" value="Unassembled WGS sequence"/>
</dbReference>
<evidence type="ECO:0000313" key="1">
    <source>
        <dbReference type="EMBL" id="CAL6038921.1"/>
    </source>
</evidence>
<keyword evidence="2" id="KW-1185">Reference proteome</keyword>